<reference evidence="1 2" key="1">
    <citation type="submission" date="2024-03" db="EMBL/GenBank/DDBJ databases">
        <title>Pseudomonas juntendi.</title>
        <authorList>
            <person name="Liu Y."/>
        </authorList>
    </citation>
    <scope>NUCLEOTIDE SEQUENCE [LARGE SCALE GENOMIC DNA]</scope>
    <source>
        <strain evidence="1 2">L4046hy</strain>
    </source>
</reference>
<keyword evidence="2" id="KW-1185">Reference proteome</keyword>
<dbReference type="Proteomes" id="UP001375228">
    <property type="component" value="Chromosome"/>
</dbReference>
<organism evidence="1 2">
    <name type="scientific">Pseudomonas juntendi</name>
    <dbReference type="NCBI Taxonomy" id="2666183"/>
    <lineage>
        <taxon>Bacteria</taxon>
        <taxon>Pseudomonadati</taxon>
        <taxon>Pseudomonadota</taxon>
        <taxon>Gammaproteobacteria</taxon>
        <taxon>Pseudomonadales</taxon>
        <taxon>Pseudomonadaceae</taxon>
        <taxon>Pseudomonas</taxon>
    </lineage>
</organism>
<dbReference type="RefSeq" id="WP_338724989.1">
    <property type="nucleotide sequence ID" value="NZ_CP146690.1"/>
</dbReference>
<evidence type="ECO:0000313" key="2">
    <source>
        <dbReference type="Proteomes" id="UP001375228"/>
    </source>
</evidence>
<name>A0ABZ2JFH6_9PSED</name>
<protein>
    <submittedName>
        <fullName evidence="1">Uncharacterized protein</fullName>
    </submittedName>
</protein>
<accession>A0ABZ2JFH6</accession>
<evidence type="ECO:0000313" key="1">
    <source>
        <dbReference type="EMBL" id="WWY21845.1"/>
    </source>
</evidence>
<gene>
    <name evidence="1" type="ORF">V9385_04400</name>
</gene>
<sequence>MISPLDEILAWVKSLAPVQQMDVVFLVSAMPGLNVDPSTDTMTSVFLDQIEELRSGKVREQALILCLRTLIENFIISRRSDPDGWKKTKAILESLSAENNNPTFAEMAERKQFEGAQWVSSCKKWNEMAKIHLTDENIERWFNLG</sequence>
<dbReference type="EMBL" id="CP146691">
    <property type="protein sequence ID" value="WWY21845.1"/>
    <property type="molecule type" value="Genomic_DNA"/>
</dbReference>
<proteinExistence type="predicted"/>